<feature type="compositionally biased region" description="Basic and acidic residues" evidence="1">
    <location>
        <begin position="1"/>
        <end position="22"/>
    </location>
</feature>
<protein>
    <recommendedName>
        <fullName evidence="2">eCIS core domain-containing protein</fullName>
    </recommendedName>
</protein>
<proteinExistence type="predicted"/>
<evidence type="ECO:0000313" key="4">
    <source>
        <dbReference type="Proteomes" id="UP001144280"/>
    </source>
</evidence>
<feature type="region of interest" description="Disordered" evidence="1">
    <location>
        <begin position="165"/>
        <end position="184"/>
    </location>
</feature>
<feature type="compositionally biased region" description="Basic and acidic residues" evidence="1">
    <location>
        <begin position="805"/>
        <end position="819"/>
    </location>
</feature>
<dbReference type="Pfam" id="PF13699">
    <property type="entry name" value="eCIS_core"/>
    <property type="match status" value="1"/>
</dbReference>
<feature type="region of interest" description="Disordered" evidence="1">
    <location>
        <begin position="776"/>
        <end position="819"/>
    </location>
</feature>
<dbReference type="Proteomes" id="UP001144280">
    <property type="component" value="Unassembled WGS sequence"/>
</dbReference>
<dbReference type="InterPro" id="IPR025295">
    <property type="entry name" value="eCIS_core_dom"/>
</dbReference>
<comment type="caution">
    <text evidence="3">The sequence shown here is derived from an EMBL/GenBank/DDBJ whole genome shotgun (WGS) entry which is preliminary data.</text>
</comment>
<evidence type="ECO:0000256" key="1">
    <source>
        <dbReference type="SAM" id="MobiDB-lite"/>
    </source>
</evidence>
<sequence>MGAHHDAAPERERATTADRPHLPEPALPGPLRLAAGALSNASMARLLQPKLAVGPPGDEYEREADRMADRVAGPVEPARSPAATSPSGSGGRPLDPATRGHMEDHLGGDLSAVRVHTESPAPARLGAVAFTVGTDVVFAPGRYQPATAPGVRLLAHELAHVVQQAGAGPRVQRQPAGGTVTSTEDAGVPAAAAPIEVAGVVVPPDEAGRRALLLQLVTQGGLHGAQFLSAALAQEADRIDGEIARERAIERQVAEQGPLPGGVPWNEDMFAERAAAATQAREARSSLEGMVQRLHADFEAFRRLVLAATAVRLEGNRAALVEWSTYLHQQLSPEELRRQVLAEQERALIRRAATGPRPSIQLDAAERRSRSHSAAIRRVEGRVARNEIGGGCQYCHEIQGAINFEYSHPDLSGATPSPLETLQEAAEAESGAPTPPPGFQPDTPAPDVGGQPLGAYPGVSAEAAALEQIRPVLRQLGEEGFKVLPADLINSRVSDAELLARIDTAIETRRANFAELAARTREPGFDYTIPRPVLRELLPLAPPDVQAVVRHDLERAASDAEAEAVLIGLATIAALLLTIFPPTAPIGIALDIGLAGYGIVTGLEQYEQGQVLSLGIGSTVLDAQQQEAAHGLIAMGALNIVLSVVGITAAGLGTVRLIRSGTGANAVLEAVEAEAGATRITVTELNTSTPRVSVAHAEGVTEGTLAEFGRTANARLSPSRELADDFLRRVESHGLSREDALYMLGLRNEDELYALAAGARTDTELQALLSRRADATGVSSRADLSEQGRASSSAVDEAPASGPEEPGRMPELESREPVESWAERVMRGNDFNAAQRGVYAAEELRLANGMIVDGYTPGQAIVSRKETQLASIRPERVEEYVNEFLDKYGPGNLIADTPRNRQLYGNLVGQRLQGPMVLEVPIQSAPIPQELGTWARRLGITIRDQAGTVYN</sequence>
<dbReference type="EMBL" id="BSDI01000035">
    <property type="protein sequence ID" value="GLI00741.1"/>
    <property type="molecule type" value="Genomic_DNA"/>
</dbReference>
<feature type="domain" description="eCIS core" evidence="2">
    <location>
        <begin position="93"/>
        <end position="167"/>
    </location>
</feature>
<evidence type="ECO:0000259" key="2">
    <source>
        <dbReference type="Pfam" id="PF13699"/>
    </source>
</evidence>
<feature type="region of interest" description="Disordered" evidence="1">
    <location>
        <begin position="1"/>
        <end position="33"/>
    </location>
</feature>
<reference evidence="3" key="1">
    <citation type="submission" date="2022-12" db="EMBL/GenBank/DDBJ databases">
        <title>New Phytohabitans aurantiacus sp. RD004123 nov., an actinomycete isolated from soil.</title>
        <authorList>
            <person name="Triningsih D.W."/>
            <person name="Harunari E."/>
            <person name="Igarashi Y."/>
        </authorList>
    </citation>
    <scope>NUCLEOTIDE SEQUENCE</scope>
    <source>
        <strain evidence="3">RD004123</strain>
    </source>
</reference>
<name>A0ABQ5R588_9ACTN</name>
<organism evidence="3 4">
    <name type="scientific">Phytohabitans aurantiacus</name>
    <dbReference type="NCBI Taxonomy" id="3016789"/>
    <lineage>
        <taxon>Bacteria</taxon>
        <taxon>Bacillati</taxon>
        <taxon>Actinomycetota</taxon>
        <taxon>Actinomycetes</taxon>
        <taxon>Micromonosporales</taxon>
        <taxon>Micromonosporaceae</taxon>
    </lineage>
</organism>
<gene>
    <name evidence="3" type="ORF">Pa4123_60170</name>
</gene>
<evidence type="ECO:0000313" key="3">
    <source>
        <dbReference type="EMBL" id="GLI00741.1"/>
    </source>
</evidence>
<feature type="region of interest" description="Disordered" evidence="1">
    <location>
        <begin position="423"/>
        <end position="456"/>
    </location>
</feature>
<accession>A0ABQ5R588</accession>
<keyword evidence="4" id="KW-1185">Reference proteome</keyword>
<feature type="compositionally biased region" description="Low complexity" evidence="1">
    <location>
        <begin position="77"/>
        <end position="87"/>
    </location>
</feature>
<feature type="region of interest" description="Disordered" evidence="1">
    <location>
        <begin position="49"/>
        <end position="105"/>
    </location>
</feature>